<dbReference type="AlphaFoldDB" id="A0A162ZZQ6"/>
<comment type="caution">
    <text evidence="4">The sequence shown here is derived from an EMBL/GenBank/DDBJ whole genome shotgun (WGS) entry which is preliminary data.</text>
</comment>
<sequence>MNFLKSILFLCVLLVVAEQSIAQTTVYSSANKHAKRSFDSNTNKQDLIIDKVTFKNVSNTLNIKTDYTVNLECIASRDREIAVSFWKNNIWLGSKIERISKGFHDKKITIKLYTEPALGNDYMYKAHIRPIGTDWQKALDTDQVKNISIETNEIRSLNDDMSDINVSQEDLKINTKHKIPYIITETTIKLSPNPARDIINIHNVKGASYIYVLDQQGREVLRTTVENNLKNKTLDISTLQDGFYFVAVDNRAIIKFLKT</sequence>
<gene>
    <name evidence="4" type="ORF">AWE51_24995</name>
</gene>
<dbReference type="InterPro" id="IPR026444">
    <property type="entry name" value="Secre_tail"/>
</dbReference>
<feature type="chain" id="PRO_5007841418" description="Secretion system C-terminal sorting domain-containing protein" evidence="2">
    <location>
        <begin position="23"/>
        <end position="259"/>
    </location>
</feature>
<name>A0A162ZZQ6_9FLAO</name>
<dbReference type="NCBIfam" id="TIGR04183">
    <property type="entry name" value="Por_Secre_tail"/>
    <property type="match status" value="1"/>
</dbReference>
<dbReference type="Proteomes" id="UP000076715">
    <property type="component" value="Unassembled WGS sequence"/>
</dbReference>
<evidence type="ECO:0000256" key="2">
    <source>
        <dbReference type="SAM" id="SignalP"/>
    </source>
</evidence>
<evidence type="ECO:0000259" key="3">
    <source>
        <dbReference type="Pfam" id="PF18962"/>
    </source>
</evidence>
<dbReference type="EMBL" id="LQRT01000015">
    <property type="protein sequence ID" value="KZS40159.1"/>
    <property type="molecule type" value="Genomic_DNA"/>
</dbReference>
<evidence type="ECO:0000313" key="5">
    <source>
        <dbReference type="Proteomes" id="UP000076715"/>
    </source>
</evidence>
<keyword evidence="1 2" id="KW-0732">Signal</keyword>
<evidence type="ECO:0000256" key="1">
    <source>
        <dbReference type="ARBA" id="ARBA00022729"/>
    </source>
</evidence>
<proteinExistence type="predicted"/>
<feature type="domain" description="Secretion system C-terminal sorting" evidence="3">
    <location>
        <begin position="192"/>
        <end position="252"/>
    </location>
</feature>
<reference evidence="4 5" key="1">
    <citation type="submission" date="2016-01" db="EMBL/GenBank/DDBJ databases">
        <title>The draft genome sequence of Aquimarina sp. RZW4-3-2.</title>
        <authorList>
            <person name="Wang Y."/>
        </authorList>
    </citation>
    <scope>NUCLEOTIDE SEQUENCE [LARGE SCALE GENOMIC DNA]</scope>
    <source>
        <strain evidence="4 5">RZW4-3-2</strain>
    </source>
</reference>
<dbReference type="Pfam" id="PF18962">
    <property type="entry name" value="Por_Secre_tail"/>
    <property type="match status" value="1"/>
</dbReference>
<dbReference type="RefSeq" id="WP_066314752.1">
    <property type="nucleotide sequence ID" value="NZ_LQRT01000015.1"/>
</dbReference>
<accession>A0A162ZZQ6</accession>
<keyword evidence="5" id="KW-1185">Reference proteome</keyword>
<organism evidence="4 5">
    <name type="scientific">Aquimarina aggregata</name>
    <dbReference type="NCBI Taxonomy" id="1642818"/>
    <lineage>
        <taxon>Bacteria</taxon>
        <taxon>Pseudomonadati</taxon>
        <taxon>Bacteroidota</taxon>
        <taxon>Flavobacteriia</taxon>
        <taxon>Flavobacteriales</taxon>
        <taxon>Flavobacteriaceae</taxon>
        <taxon>Aquimarina</taxon>
    </lineage>
</organism>
<feature type="signal peptide" evidence="2">
    <location>
        <begin position="1"/>
        <end position="22"/>
    </location>
</feature>
<dbReference type="OrthoDB" id="1154670at2"/>
<protein>
    <recommendedName>
        <fullName evidence="3">Secretion system C-terminal sorting domain-containing protein</fullName>
    </recommendedName>
</protein>
<evidence type="ECO:0000313" key="4">
    <source>
        <dbReference type="EMBL" id="KZS40159.1"/>
    </source>
</evidence>